<feature type="region of interest" description="Disordered" evidence="4">
    <location>
        <begin position="401"/>
        <end position="456"/>
    </location>
</feature>
<reference evidence="7 8" key="1">
    <citation type="submission" date="2019-03" db="EMBL/GenBank/DDBJ databases">
        <title>Genomic analyses of the natural microbiome of Caenorhabditis elegans.</title>
        <authorList>
            <person name="Samuel B."/>
        </authorList>
    </citation>
    <scope>NUCLEOTIDE SEQUENCE [LARGE SCALE GENOMIC DNA]</scope>
    <source>
        <strain evidence="7 8">JUb18</strain>
    </source>
</reference>
<dbReference type="InterPro" id="IPR012893">
    <property type="entry name" value="HipA-like_C"/>
</dbReference>
<organism evidence="7 8">
    <name type="scientific">Leucobacter luti</name>
    <dbReference type="NCBI Taxonomy" id="340320"/>
    <lineage>
        <taxon>Bacteria</taxon>
        <taxon>Bacillati</taxon>
        <taxon>Actinomycetota</taxon>
        <taxon>Actinomycetes</taxon>
        <taxon>Micrococcales</taxon>
        <taxon>Microbacteriaceae</taxon>
        <taxon>Leucobacter</taxon>
    </lineage>
</organism>
<keyword evidence="3 7" id="KW-0418">Kinase</keyword>
<evidence type="ECO:0000256" key="3">
    <source>
        <dbReference type="ARBA" id="ARBA00022777"/>
    </source>
</evidence>
<gene>
    <name evidence="7" type="ORF">EDF62_1560</name>
</gene>
<dbReference type="GO" id="GO:0004674">
    <property type="term" value="F:protein serine/threonine kinase activity"/>
    <property type="evidence" value="ECO:0007669"/>
    <property type="project" value="TreeGrafter"/>
</dbReference>
<dbReference type="RefSeq" id="WP_133616589.1">
    <property type="nucleotide sequence ID" value="NZ_SNYA01000004.1"/>
</dbReference>
<protein>
    <submittedName>
        <fullName evidence="7">Serine/threonine-protein kinase HipA</fullName>
    </submittedName>
</protein>
<dbReference type="PANTHER" id="PTHR37419">
    <property type="entry name" value="SERINE/THREONINE-PROTEIN KINASE TOXIN HIPA"/>
    <property type="match status" value="1"/>
</dbReference>
<dbReference type="OrthoDB" id="3182374at2"/>
<sequence>MPEYLHAWIGDEHVGVFEKVSPAHRATFVYDQGSRRHLSLSLPYDGPLTKKSPQNFLDGLIPEDPGAKENMRELTHARSTESWDLLSAANADLPGGVLLTTQETQPGRGEDFTELAQESEISARITEIKRGGSGLGDFSAPPRFSLAGAQGKFALTIDRGECFWPDAATPSTHIVKPARTDHPGLDEVEAASLDLAQRMGISAAESRVAVFHGQTAFMTKRFDRAETDGGAVVRLHTEDVAQALGFSPEEKYVVGAQRTIGLLRKYGVDENVRYDFIEQLAFNITIGNADAHAKNYTLMHQEDGVTLSPIYDTVPIALMPGYEQKLGMRVGNQRYAKGVAAGDWVRLSRKSSLDVDRVLGIVQDVNLKFLDHVEETLARTKMAQTHPREMELLLRTAERAAGLPERSDRASTHIPISRVSNGQDRRKDRGLDKTAAGGNGGSFTTHQRPSSPPPSP</sequence>
<evidence type="ECO:0000256" key="1">
    <source>
        <dbReference type="ARBA" id="ARBA00010164"/>
    </source>
</evidence>
<evidence type="ECO:0000259" key="6">
    <source>
        <dbReference type="Pfam" id="PF13657"/>
    </source>
</evidence>
<dbReference type="NCBIfam" id="TIGR03071">
    <property type="entry name" value="couple_hipA"/>
    <property type="match status" value="1"/>
</dbReference>
<accession>A0A4R6RZK1</accession>
<proteinExistence type="inferred from homology"/>
<keyword evidence="8" id="KW-1185">Reference proteome</keyword>
<evidence type="ECO:0000313" key="8">
    <source>
        <dbReference type="Proteomes" id="UP000295601"/>
    </source>
</evidence>
<feature type="domain" description="HipA N-terminal subdomain 1" evidence="6">
    <location>
        <begin position="5"/>
        <end position="97"/>
    </location>
</feature>
<keyword evidence="2" id="KW-0808">Transferase</keyword>
<dbReference type="Gene3D" id="1.10.1070.20">
    <property type="match status" value="1"/>
</dbReference>
<dbReference type="EMBL" id="SNYA01000004">
    <property type="protein sequence ID" value="TDP92354.1"/>
    <property type="molecule type" value="Genomic_DNA"/>
</dbReference>
<dbReference type="AlphaFoldDB" id="A0A4R6RZK1"/>
<comment type="caution">
    <text evidence="7">The sequence shown here is derived from an EMBL/GenBank/DDBJ whole genome shotgun (WGS) entry which is preliminary data.</text>
</comment>
<feature type="domain" description="HipA-like C-terminal" evidence="5">
    <location>
        <begin position="144"/>
        <end position="367"/>
    </location>
</feature>
<dbReference type="Pfam" id="PF07804">
    <property type="entry name" value="HipA_C"/>
    <property type="match status" value="1"/>
</dbReference>
<comment type="similarity">
    <text evidence="1">Belongs to the HipA Ser/Thr kinase family.</text>
</comment>
<evidence type="ECO:0000259" key="5">
    <source>
        <dbReference type="Pfam" id="PF07804"/>
    </source>
</evidence>
<dbReference type="InterPro" id="IPR017508">
    <property type="entry name" value="HipA_N1"/>
</dbReference>
<dbReference type="PANTHER" id="PTHR37419:SF1">
    <property type="entry name" value="SERINE_THREONINE-PROTEIN KINASE TOXIN HIPA"/>
    <property type="match status" value="1"/>
</dbReference>
<dbReference type="GO" id="GO:0005829">
    <property type="term" value="C:cytosol"/>
    <property type="evidence" value="ECO:0007669"/>
    <property type="project" value="TreeGrafter"/>
</dbReference>
<evidence type="ECO:0000313" key="7">
    <source>
        <dbReference type="EMBL" id="TDP92354.1"/>
    </source>
</evidence>
<name>A0A4R6RZK1_9MICO</name>
<dbReference type="Pfam" id="PF13657">
    <property type="entry name" value="Couple_hipA"/>
    <property type="match status" value="1"/>
</dbReference>
<evidence type="ECO:0000256" key="4">
    <source>
        <dbReference type="SAM" id="MobiDB-lite"/>
    </source>
</evidence>
<evidence type="ECO:0000256" key="2">
    <source>
        <dbReference type="ARBA" id="ARBA00022679"/>
    </source>
</evidence>
<dbReference type="Proteomes" id="UP000295601">
    <property type="component" value="Unassembled WGS sequence"/>
</dbReference>
<feature type="compositionally biased region" description="Basic and acidic residues" evidence="4">
    <location>
        <begin position="423"/>
        <end position="432"/>
    </location>
</feature>
<dbReference type="InterPro" id="IPR052028">
    <property type="entry name" value="HipA_Ser/Thr_kinase"/>
</dbReference>